<accession>A0A0L0NY00</accession>
<gene>
    <name evidence="1" type="ORF">QG37_04407</name>
</gene>
<protein>
    <submittedName>
        <fullName evidence="1">Uncharacterized protein</fullName>
    </submittedName>
</protein>
<name>A0A0L0NY00_CANAR</name>
<organism evidence="1 2">
    <name type="scientific">Candidozyma auris</name>
    <name type="common">Yeast</name>
    <name type="synonym">Candida auris</name>
    <dbReference type="NCBI Taxonomy" id="498019"/>
    <lineage>
        <taxon>Eukaryota</taxon>
        <taxon>Fungi</taxon>
        <taxon>Dikarya</taxon>
        <taxon>Ascomycota</taxon>
        <taxon>Saccharomycotina</taxon>
        <taxon>Pichiomycetes</taxon>
        <taxon>Metschnikowiaceae</taxon>
        <taxon>Candidozyma</taxon>
    </lineage>
</organism>
<proteinExistence type="predicted"/>
<sequence length="62" mass="7190">MQLFYPLQVSETLIHQEQIVAVKARDFSVRALHDLALFPVALSTVNKEEKLIQMPKWSKPQK</sequence>
<evidence type="ECO:0000313" key="2">
    <source>
        <dbReference type="Proteomes" id="UP000037122"/>
    </source>
</evidence>
<dbReference type="VEuPathDB" id="FungiDB:QG37_04407"/>
<dbReference type="Proteomes" id="UP000037122">
    <property type="component" value="Unassembled WGS sequence"/>
</dbReference>
<dbReference type="AlphaFoldDB" id="A0A0L0NY00"/>
<reference evidence="2" key="1">
    <citation type="journal article" date="2015" name="BMC Genomics">
        <title>Draft genome of a commonly misdiagnosed multidrug resistant pathogen Candida auris.</title>
        <authorList>
            <person name="Chatterjee S."/>
            <person name="Alampalli S.V."/>
            <person name="Nageshan R.K."/>
            <person name="Chettiar S.T."/>
            <person name="Joshi S."/>
            <person name="Tatu U.S."/>
        </authorList>
    </citation>
    <scope>NUCLEOTIDE SEQUENCE [LARGE SCALE GENOMIC DNA]</scope>
    <source>
        <strain evidence="2">6684</strain>
    </source>
</reference>
<comment type="caution">
    <text evidence="1">The sequence shown here is derived from an EMBL/GenBank/DDBJ whole genome shotgun (WGS) entry which is preliminary data.</text>
</comment>
<dbReference type="EMBL" id="LGST01000031">
    <property type="protein sequence ID" value="KND98515.1"/>
    <property type="molecule type" value="Genomic_DNA"/>
</dbReference>
<evidence type="ECO:0000313" key="1">
    <source>
        <dbReference type="EMBL" id="KND98515.1"/>
    </source>
</evidence>